<sequence length="169" mass="19143">MQSAVDSRNRNRKKDWAIAEARVGGTTRGWHLSLVHRRMSGGSPNNAGIDLARCLSSNHPSPLFAQEEGSFFFLFGNFWFVSEGFFLAMSSSRRSVMEDKRLPQVMYGGGHFGVSFRFLQGVNWLNKSTHSPSAIVLMKENSTWCWLERGWFFSLLLLSSLIVEAFVNN</sequence>
<accession>A0AAV4PD53</accession>
<dbReference type="EMBL" id="BPLR01004463">
    <property type="protein sequence ID" value="GIX95026.1"/>
    <property type="molecule type" value="Genomic_DNA"/>
</dbReference>
<evidence type="ECO:0000313" key="1">
    <source>
        <dbReference type="EMBL" id="GIX95026.1"/>
    </source>
</evidence>
<organism evidence="1 2">
    <name type="scientific">Caerostris extrusa</name>
    <name type="common">Bark spider</name>
    <name type="synonym">Caerostris bankana</name>
    <dbReference type="NCBI Taxonomy" id="172846"/>
    <lineage>
        <taxon>Eukaryota</taxon>
        <taxon>Metazoa</taxon>
        <taxon>Ecdysozoa</taxon>
        <taxon>Arthropoda</taxon>
        <taxon>Chelicerata</taxon>
        <taxon>Arachnida</taxon>
        <taxon>Araneae</taxon>
        <taxon>Araneomorphae</taxon>
        <taxon>Entelegynae</taxon>
        <taxon>Araneoidea</taxon>
        <taxon>Araneidae</taxon>
        <taxon>Caerostris</taxon>
    </lineage>
</organism>
<name>A0AAV4PD53_CAEEX</name>
<comment type="caution">
    <text evidence="1">The sequence shown here is derived from an EMBL/GenBank/DDBJ whole genome shotgun (WGS) entry which is preliminary data.</text>
</comment>
<evidence type="ECO:0000313" key="2">
    <source>
        <dbReference type="Proteomes" id="UP001054945"/>
    </source>
</evidence>
<dbReference type="AlphaFoldDB" id="A0AAV4PD53"/>
<gene>
    <name evidence="1" type="ORF">CEXT_442801</name>
</gene>
<proteinExistence type="predicted"/>
<keyword evidence="2" id="KW-1185">Reference proteome</keyword>
<protein>
    <submittedName>
        <fullName evidence="1">Uncharacterized protein</fullName>
    </submittedName>
</protein>
<dbReference type="Proteomes" id="UP001054945">
    <property type="component" value="Unassembled WGS sequence"/>
</dbReference>
<reference evidence="1 2" key="1">
    <citation type="submission" date="2021-06" db="EMBL/GenBank/DDBJ databases">
        <title>Caerostris extrusa draft genome.</title>
        <authorList>
            <person name="Kono N."/>
            <person name="Arakawa K."/>
        </authorList>
    </citation>
    <scope>NUCLEOTIDE SEQUENCE [LARGE SCALE GENOMIC DNA]</scope>
</reference>